<feature type="region of interest" description="Disordered" evidence="1">
    <location>
        <begin position="37"/>
        <end position="76"/>
    </location>
</feature>
<dbReference type="AlphaFoldDB" id="A0AAV9W839"/>
<gene>
    <name evidence="2" type="ORF">TWF481_008745</name>
</gene>
<protein>
    <submittedName>
        <fullName evidence="2">Uncharacterized protein</fullName>
    </submittedName>
</protein>
<proteinExistence type="predicted"/>
<reference evidence="2 3" key="1">
    <citation type="submission" date="2023-08" db="EMBL/GenBank/DDBJ databases">
        <authorList>
            <person name="Palmer J.M."/>
        </authorList>
    </citation>
    <scope>NUCLEOTIDE SEQUENCE [LARGE SCALE GENOMIC DNA]</scope>
    <source>
        <strain evidence="2 3">TWF481</strain>
    </source>
</reference>
<comment type="caution">
    <text evidence="2">The sequence shown here is derived from an EMBL/GenBank/DDBJ whole genome shotgun (WGS) entry which is preliminary data.</text>
</comment>
<evidence type="ECO:0000313" key="2">
    <source>
        <dbReference type="EMBL" id="KAK6503741.1"/>
    </source>
</evidence>
<evidence type="ECO:0000313" key="3">
    <source>
        <dbReference type="Proteomes" id="UP001370758"/>
    </source>
</evidence>
<dbReference type="EMBL" id="JAVHJL010000005">
    <property type="protein sequence ID" value="KAK6503741.1"/>
    <property type="molecule type" value="Genomic_DNA"/>
</dbReference>
<feature type="compositionally biased region" description="Basic and acidic residues" evidence="1">
    <location>
        <begin position="38"/>
        <end position="73"/>
    </location>
</feature>
<dbReference type="Proteomes" id="UP001370758">
    <property type="component" value="Unassembled WGS sequence"/>
</dbReference>
<sequence>MDKSTIKIYDKDAPANRQRTKREKRRVITTKPQGILRLRGDESENKGKTEGKTERITPRLDEAKGRREEEKLSRGRTTGAGNVILADVRKVYGRGRAC</sequence>
<keyword evidence="3" id="KW-1185">Reference proteome</keyword>
<name>A0AAV9W839_9PEZI</name>
<accession>A0AAV9W839</accession>
<feature type="compositionally biased region" description="Basic and acidic residues" evidence="1">
    <location>
        <begin position="1"/>
        <end position="14"/>
    </location>
</feature>
<organism evidence="2 3">
    <name type="scientific">Arthrobotrys musiformis</name>
    <dbReference type="NCBI Taxonomy" id="47236"/>
    <lineage>
        <taxon>Eukaryota</taxon>
        <taxon>Fungi</taxon>
        <taxon>Dikarya</taxon>
        <taxon>Ascomycota</taxon>
        <taxon>Pezizomycotina</taxon>
        <taxon>Orbiliomycetes</taxon>
        <taxon>Orbiliales</taxon>
        <taxon>Orbiliaceae</taxon>
        <taxon>Arthrobotrys</taxon>
    </lineage>
</organism>
<evidence type="ECO:0000256" key="1">
    <source>
        <dbReference type="SAM" id="MobiDB-lite"/>
    </source>
</evidence>
<feature type="region of interest" description="Disordered" evidence="1">
    <location>
        <begin position="1"/>
        <end position="25"/>
    </location>
</feature>